<dbReference type="SUPFAM" id="SSF52833">
    <property type="entry name" value="Thioredoxin-like"/>
    <property type="match status" value="1"/>
</dbReference>
<proteinExistence type="predicted"/>
<organism evidence="4 5">
    <name type="scientific">Pseudoalteromonas aurantia 208</name>
    <dbReference type="NCBI Taxonomy" id="1314867"/>
    <lineage>
        <taxon>Bacteria</taxon>
        <taxon>Pseudomonadati</taxon>
        <taxon>Pseudomonadota</taxon>
        <taxon>Gammaproteobacteria</taxon>
        <taxon>Alteromonadales</taxon>
        <taxon>Pseudoalteromonadaceae</taxon>
        <taxon>Pseudoalteromonas</taxon>
    </lineage>
</organism>
<dbReference type="RefSeq" id="WP_192509411.1">
    <property type="nucleotide sequence ID" value="NZ_AQGV01000015.1"/>
</dbReference>
<dbReference type="InterPro" id="IPR036282">
    <property type="entry name" value="Glutathione-S-Trfase_C_sf"/>
</dbReference>
<evidence type="ECO:0000313" key="4">
    <source>
        <dbReference type="EMBL" id="MBE0370258.1"/>
    </source>
</evidence>
<dbReference type="PANTHER" id="PTHR43969:SF9">
    <property type="entry name" value="GLUTATHIONE S TRANSFERASE D10, ISOFORM A-RELATED"/>
    <property type="match status" value="1"/>
</dbReference>
<gene>
    <name evidence="4" type="primary">gst</name>
    <name evidence="4" type="ORF">PAUR_b0245</name>
</gene>
<dbReference type="InterPro" id="IPR010987">
    <property type="entry name" value="Glutathione-S-Trfase_C-like"/>
</dbReference>
<name>A0ABR9EGX5_9GAMM</name>
<dbReference type="Pfam" id="PF02798">
    <property type="entry name" value="GST_N"/>
    <property type="match status" value="1"/>
</dbReference>
<feature type="domain" description="GST N-terminal" evidence="2">
    <location>
        <begin position="2"/>
        <end position="83"/>
    </location>
</feature>
<evidence type="ECO:0000313" key="5">
    <source>
        <dbReference type="Proteomes" id="UP000615755"/>
    </source>
</evidence>
<dbReference type="SUPFAM" id="SSF47616">
    <property type="entry name" value="GST C-terminal domain-like"/>
    <property type="match status" value="1"/>
</dbReference>
<dbReference type="Gene3D" id="3.40.30.10">
    <property type="entry name" value="Glutaredoxin"/>
    <property type="match status" value="1"/>
</dbReference>
<protein>
    <submittedName>
        <fullName evidence="4">Glutathione S-transferase</fullName>
    </submittedName>
</protein>
<accession>A0ABR9EGX5</accession>
<dbReference type="Proteomes" id="UP000615755">
    <property type="component" value="Unassembled WGS sequence"/>
</dbReference>
<dbReference type="Pfam" id="PF14497">
    <property type="entry name" value="GST_C_3"/>
    <property type="match status" value="1"/>
</dbReference>
<evidence type="ECO:0000256" key="1">
    <source>
        <dbReference type="ARBA" id="ARBA00011738"/>
    </source>
</evidence>
<dbReference type="PROSITE" id="PS50404">
    <property type="entry name" value="GST_NTER"/>
    <property type="match status" value="1"/>
</dbReference>
<keyword evidence="5" id="KW-1185">Reference proteome</keyword>
<evidence type="ECO:0000259" key="2">
    <source>
        <dbReference type="PROSITE" id="PS50404"/>
    </source>
</evidence>
<dbReference type="InterPro" id="IPR036249">
    <property type="entry name" value="Thioredoxin-like_sf"/>
</dbReference>
<reference evidence="4 5" key="1">
    <citation type="submission" date="2015-03" db="EMBL/GenBank/DDBJ databases">
        <title>Genome sequence of Pseudoalteromonas aurantia.</title>
        <authorList>
            <person name="Xie B.-B."/>
            <person name="Rong J.-C."/>
            <person name="Qin Q.-L."/>
            <person name="Zhang Y.-Z."/>
        </authorList>
    </citation>
    <scope>NUCLEOTIDE SEQUENCE [LARGE SCALE GENOMIC DNA]</scope>
    <source>
        <strain evidence="4 5">208</strain>
    </source>
</reference>
<dbReference type="Gene3D" id="1.20.1050.10">
    <property type="match status" value="1"/>
</dbReference>
<comment type="subunit">
    <text evidence="1">Homodimer.</text>
</comment>
<dbReference type="InterPro" id="IPR004046">
    <property type="entry name" value="GST_C"/>
</dbReference>
<dbReference type="EMBL" id="AQGV01000015">
    <property type="protein sequence ID" value="MBE0370258.1"/>
    <property type="molecule type" value="Genomic_DNA"/>
</dbReference>
<dbReference type="CDD" id="cd03056">
    <property type="entry name" value="GST_N_4"/>
    <property type="match status" value="1"/>
</dbReference>
<dbReference type="SFLD" id="SFLDS00019">
    <property type="entry name" value="Glutathione_Transferase_(cytos"/>
    <property type="match status" value="1"/>
</dbReference>
<dbReference type="InterPro" id="IPR004045">
    <property type="entry name" value="Glutathione_S-Trfase_N"/>
</dbReference>
<dbReference type="SFLD" id="SFLDG00358">
    <property type="entry name" value="Main_(cytGST)"/>
    <property type="match status" value="1"/>
</dbReference>
<dbReference type="InterPro" id="IPR040079">
    <property type="entry name" value="Glutathione_S-Trfase"/>
</dbReference>
<comment type="caution">
    <text evidence="4">The sequence shown here is derived from an EMBL/GenBank/DDBJ whole genome shotgun (WGS) entry which is preliminary data.</text>
</comment>
<evidence type="ECO:0000259" key="3">
    <source>
        <dbReference type="PROSITE" id="PS50405"/>
    </source>
</evidence>
<dbReference type="PANTHER" id="PTHR43969">
    <property type="entry name" value="GLUTATHIONE S TRANSFERASE D10, ISOFORM A-RELATED"/>
    <property type="match status" value="1"/>
</dbReference>
<feature type="domain" description="GST C-terminal" evidence="3">
    <location>
        <begin position="89"/>
        <end position="199"/>
    </location>
</feature>
<dbReference type="PROSITE" id="PS50405">
    <property type="entry name" value="GST_CTER"/>
    <property type="match status" value="1"/>
</dbReference>
<sequence>MEDIKLYGHPLSGHTHKVSLFLSILQLEYEFEIVDLKAKQHQSDAFLKLNAFGQVPVLKHAERVICDSSAILVYLAKVFDNSGIWYPSSPVKQAMIHRLLAVSSGPLVMGPAMLRGINQLNNPGDYEQAVVVTTQLYQGLERLLHSHDWLACGTPTIADIALYSYIKLAEGASDINGKFPSILNWQSKVESLPGFMAVP</sequence>